<dbReference type="Proteomes" id="UP000604475">
    <property type="component" value="Unassembled WGS sequence"/>
</dbReference>
<dbReference type="GO" id="GO:0046983">
    <property type="term" value="F:protein dimerization activity"/>
    <property type="evidence" value="ECO:0007669"/>
    <property type="project" value="InterPro"/>
</dbReference>
<accession>A0A937RJE9</accession>
<protein>
    <submittedName>
        <fullName evidence="7">Sensor histidine kinase</fullName>
    </submittedName>
</protein>
<feature type="transmembrane region" description="Helical" evidence="5">
    <location>
        <begin position="121"/>
        <end position="141"/>
    </location>
</feature>
<keyword evidence="3" id="KW-0902">Two-component regulatory system</keyword>
<keyword evidence="5" id="KW-0472">Membrane</keyword>
<name>A0A937RJE9_9ACTN</name>
<feature type="domain" description="Signal transduction histidine kinase subgroup 3 dimerisation and phosphoacceptor" evidence="6">
    <location>
        <begin position="201"/>
        <end position="267"/>
    </location>
</feature>
<dbReference type="SUPFAM" id="SSF55874">
    <property type="entry name" value="ATPase domain of HSP90 chaperone/DNA topoisomerase II/histidine kinase"/>
    <property type="match status" value="1"/>
</dbReference>
<evidence type="ECO:0000256" key="2">
    <source>
        <dbReference type="ARBA" id="ARBA00022777"/>
    </source>
</evidence>
<dbReference type="CDD" id="cd16917">
    <property type="entry name" value="HATPase_UhpB-NarQ-NarX-like"/>
    <property type="match status" value="1"/>
</dbReference>
<sequence length="449" mass="45145">MVRWPLYLFSAAEPVLVLLAANSRAGAWELAASLLAVSALHAVACVALLRAGLAAHLGGPRPPARLVAVAAGGAVAVVAVGAAVPGFTADPGDGVPVSLTMALIAGGALTGAVAPLLRTPALLGCVLLGAVAAGGLVAIVWAGASEPDEAPGTAAVQAGAFYGYTILLVAISYRVSTWMLGVVWEIDRSRAAHASLAVAEERLRFARDLHDVLGHNLSLMAVQSELAARLATRGDAAAVERMLEVRQVAHDSLREMRAVVDGYRRADLGAELAGARSLLRSAGVACRVIGEVGRDGGDGALPASAQATLGWVVREATTNVIHHSEATTCTIDLDVRDLDVRGGPGRARTAVLRITNDGLPPVGAATTRRDGSATVPGAGSGLAGLEERLAGLGGVLTVTRKPGGCFVLEARLPIDAAEGTAPVGTPPPVPPVPPAPPAPAAAGVPEAGS</sequence>
<dbReference type="Gene3D" id="3.30.565.10">
    <property type="entry name" value="Histidine kinase-like ATPase, C-terminal domain"/>
    <property type="match status" value="1"/>
</dbReference>
<organism evidence="7 8">
    <name type="scientific">Frankia nepalensis</name>
    <dbReference type="NCBI Taxonomy" id="1836974"/>
    <lineage>
        <taxon>Bacteria</taxon>
        <taxon>Bacillati</taxon>
        <taxon>Actinomycetota</taxon>
        <taxon>Actinomycetes</taxon>
        <taxon>Frankiales</taxon>
        <taxon>Frankiaceae</taxon>
        <taxon>Frankia</taxon>
    </lineage>
</organism>
<evidence type="ECO:0000256" key="4">
    <source>
        <dbReference type="SAM" id="MobiDB-lite"/>
    </source>
</evidence>
<feature type="compositionally biased region" description="Pro residues" evidence="4">
    <location>
        <begin position="424"/>
        <end position="439"/>
    </location>
</feature>
<keyword evidence="5" id="KW-0812">Transmembrane</keyword>
<dbReference type="InterPro" id="IPR011712">
    <property type="entry name" value="Sig_transdc_His_kin_sub3_dim/P"/>
</dbReference>
<dbReference type="EMBL" id="JAEACQ010000155">
    <property type="protein sequence ID" value="MBL7627056.1"/>
    <property type="molecule type" value="Genomic_DNA"/>
</dbReference>
<evidence type="ECO:0000256" key="3">
    <source>
        <dbReference type="ARBA" id="ARBA00023012"/>
    </source>
</evidence>
<dbReference type="InterPro" id="IPR050482">
    <property type="entry name" value="Sensor_HK_TwoCompSys"/>
</dbReference>
<dbReference type="Gene3D" id="1.20.5.1930">
    <property type="match status" value="1"/>
</dbReference>
<reference evidence="7" key="1">
    <citation type="submission" date="2020-12" db="EMBL/GenBank/DDBJ databases">
        <title>Genomic characterization of non-nitrogen-fixing Frankia strains.</title>
        <authorList>
            <person name="Carlos-Shanley C."/>
            <person name="Guerra T."/>
            <person name="Hahn D."/>
        </authorList>
    </citation>
    <scope>NUCLEOTIDE SEQUENCE</scope>
    <source>
        <strain evidence="7">CN6</strain>
    </source>
</reference>
<dbReference type="AlphaFoldDB" id="A0A937RJE9"/>
<evidence type="ECO:0000313" key="7">
    <source>
        <dbReference type="EMBL" id="MBL7627056.1"/>
    </source>
</evidence>
<dbReference type="GO" id="GO:0016020">
    <property type="term" value="C:membrane"/>
    <property type="evidence" value="ECO:0007669"/>
    <property type="project" value="InterPro"/>
</dbReference>
<evidence type="ECO:0000313" key="8">
    <source>
        <dbReference type="Proteomes" id="UP000604475"/>
    </source>
</evidence>
<feature type="region of interest" description="Disordered" evidence="4">
    <location>
        <begin position="418"/>
        <end position="449"/>
    </location>
</feature>
<evidence type="ECO:0000259" key="6">
    <source>
        <dbReference type="Pfam" id="PF07730"/>
    </source>
</evidence>
<keyword evidence="1" id="KW-0808">Transferase</keyword>
<feature type="transmembrane region" description="Helical" evidence="5">
    <location>
        <begin position="161"/>
        <end position="184"/>
    </location>
</feature>
<evidence type="ECO:0000256" key="1">
    <source>
        <dbReference type="ARBA" id="ARBA00022679"/>
    </source>
</evidence>
<proteinExistence type="predicted"/>
<evidence type="ECO:0000256" key="5">
    <source>
        <dbReference type="SAM" id="Phobius"/>
    </source>
</evidence>
<dbReference type="InterPro" id="IPR036890">
    <property type="entry name" value="HATPase_C_sf"/>
</dbReference>
<comment type="caution">
    <text evidence="7">The sequence shown here is derived from an EMBL/GenBank/DDBJ whole genome shotgun (WGS) entry which is preliminary data.</text>
</comment>
<dbReference type="PANTHER" id="PTHR24421">
    <property type="entry name" value="NITRATE/NITRITE SENSOR PROTEIN NARX-RELATED"/>
    <property type="match status" value="1"/>
</dbReference>
<feature type="transmembrane region" description="Helical" evidence="5">
    <location>
        <begin position="94"/>
        <end position="114"/>
    </location>
</feature>
<keyword evidence="2 7" id="KW-0418">Kinase</keyword>
<feature type="compositionally biased region" description="Low complexity" evidence="4">
    <location>
        <begin position="440"/>
        <end position="449"/>
    </location>
</feature>
<dbReference type="Pfam" id="PF07730">
    <property type="entry name" value="HisKA_3"/>
    <property type="match status" value="1"/>
</dbReference>
<keyword evidence="8" id="KW-1185">Reference proteome</keyword>
<dbReference type="GO" id="GO:0000155">
    <property type="term" value="F:phosphorelay sensor kinase activity"/>
    <property type="evidence" value="ECO:0007669"/>
    <property type="project" value="InterPro"/>
</dbReference>
<keyword evidence="5" id="KW-1133">Transmembrane helix</keyword>
<dbReference type="PANTHER" id="PTHR24421:SF63">
    <property type="entry name" value="SENSOR HISTIDINE KINASE DESK"/>
    <property type="match status" value="1"/>
</dbReference>
<feature type="transmembrane region" description="Helical" evidence="5">
    <location>
        <begin position="65"/>
        <end position="88"/>
    </location>
</feature>
<gene>
    <name evidence="7" type="ORF">I7412_07725</name>
</gene>
<feature type="transmembrane region" description="Helical" evidence="5">
    <location>
        <begin position="30"/>
        <end position="53"/>
    </location>
</feature>